<reference evidence="2" key="1">
    <citation type="submission" date="2016-05" db="EMBL/GenBank/DDBJ databases">
        <title>Comparative genomics of biotechnologically important yeasts.</title>
        <authorList>
            <consortium name="DOE Joint Genome Institute"/>
            <person name="Riley R."/>
            <person name="Haridas S."/>
            <person name="Wolfe K.H."/>
            <person name="Lopes M.R."/>
            <person name="Hittinger C.T."/>
            <person name="Goker M."/>
            <person name="Salamov A."/>
            <person name="Wisecaver J."/>
            <person name="Long T.M."/>
            <person name="Aerts A.L."/>
            <person name="Barry K."/>
            <person name="Choi C."/>
            <person name="Clum A."/>
            <person name="Coughlan A.Y."/>
            <person name="Deshpande S."/>
            <person name="Douglass A.P."/>
            <person name="Hanson S.J."/>
            <person name="Klenk H.-P."/>
            <person name="Labutti K."/>
            <person name="Lapidus A."/>
            <person name="Lindquist E."/>
            <person name="Lipzen A."/>
            <person name="Meier-Kolthoff J.P."/>
            <person name="Ohm R.A."/>
            <person name="Otillar R.P."/>
            <person name="Pangilinan J."/>
            <person name="Peng Y."/>
            <person name="Rokas A."/>
            <person name="Rosa C.A."/>
            <person name="Scheuner C."/>
            <person name="Sibirny A.A."/>
            <person name="Slot J.C."/>
            <person name="Stielow J.B."/>
            <person name="Sun H."/>
            <person name="Kurtzman C.P."/>
            <person name="Blackwell M."/>
            <person name="Grigoriev I.V."/>
            <person name="Jeffries T.W."/>
        </authorList>
    </citation>
    <scope>NUCLEOTIDE SEQUENCE [LARGE SCALE GENOMIC DNA]</scope>
    <source>
        <strain evidence="2">NRRL Y-1933</strain>
    </source>
</reference>
<dbReference type="STRING" id="984485.A0A1E4RL23"/>
<organism evidence="1 2">
    <name type="scientific">Hyphopichia burtonii NRRL Y-1933</name>
    <dbReference type="NCBI Taxonomy" id="984485"/>
    <lineage>
        <taxon>Eukaryota</taxon>
        <taxon>Fungi</taxon>
        <taxon>Dikarya</taxon>
        <taxon>Ascomycota</taxon>
        <taxon>Saccharomycotina</taxon>
        <taxon>Pichiomycetes</taxon>
        <taxon>Debaryomycetaceae</taxon>
        <taxon>Hyphopichia</taxon>
    </lineage>
</organism>
<gene>
    <name evidence="1" type="ORF">HYPBUDRAFT_166377</name>
</gene>
<protein>
    <recommendedName>
        <fullName evidence="3">HCP-like protein</fullName>
    </recommendedName>
</protein>
<evidence type="ECO:0008006" key="3">
    <source>
        <dbReference type="Google" id="ProtNLM"/>
    </source>
</evidence>
<dbReference type="Gene3D" id="1.25.40.10">
    <property type="entry name" value="Tetratricopeptide repeat domain"/>
    <property type="match status" value="1"/>
</dbReference>
<dbReference type="Proteomes" id="UP000095085">
    <property type="component" value="Unassembled WGS sequence"/>
</dbReference>
<dbReference type="InterPro" id="IPR011990">
    <property type="entry name" value="TPR-like_helical_dom_sf"/>
</dbReference>
<sequence length="276" mass="31722">MKPFGIRYFSSTVRHLNRPDLMLILPGKRAMQRLLFDNDSRLRYNKTIEILKSIYTNIDAPNQISLPSYTKSKDLMLCKTLLSSIRKITNSINKNLVDIENELIEQAAELGDNDAITLLAFKTIKDPESSKEDYKTANSLIKDLTDLKHPLVFKLAGDLAFEKNYFDQAAQYWLDFLNLESDTILASHVYSNLGIYYYSYHKPKPNLHMAKNYLEKSIKFGELDSNIIRSHFYLGQLYSITDPLLARYHLEISASKGLTESFQTLGFLELNIRSGS</sequence>
<keyword evidence="2" id="KW-1185">Reference proteome</keyword>
<evidence type="ECO:0000313" key="1">
    <source>
        <dbReference type="EMBL" id="ODV67930.1"/>
    </source>
</evidence>
<accession>A0A1E4RL23</accession>
<evidence type="ECO:0000313" key="2">
    <source>
        <dbReference type="Proteomes" id="UP000095085"/>
    </source>
</evidence>
<dbReference type="GeneID" id="30997284"/>
<dbReference type="OrthoDB" id="1658288at2759"/>
<dbReference type="EMBL" id="KV454540">
    <property type="protein sequence ID" value="ODV67930.1"/>
    <property type="molecule type" value="Genomic_DNA"/>
</dbReference>
<name>A0A1E4RL23_9ASCO</name>
<dbReference type="RefSeq" id="XP_020076997.1">
    <property type="nucleotide sequence ID" value="XM_020222735.1"/>
</dbReference>
<proteinExistence type="predicted"/>
<dbReference type="SUPFAM" id="SSF81901">
    <property type="entry name" value="HCP-like"/>
    <property type="match status" value="1"/>
</dbReference>
<dbReference type="AlphaFoldDB" id="A0A1E4RL23"/>